<dbReference type="EnsemblProtists" id="PYU1_T007670">
    <property type="protein sequence ID" value="PYU1_T007670"/>
    <property type="gene ID" value="PYU1_G007654"/>
</dbReference>
<reference evidence="8" key="2">
    <citation type="submission" date="2010-04" db="EMBL/GenBank/DDBJ databases">
        <authorList>
            <person name="Buell R."/>
            <person name="Hamilton J."/>
            <person name="Hostetler J."/>
        </authorList>
    </citation>
    <scope>NUCLEOTIDE SEQUENCE [LARGE SCALE GENOMIC DNA]</scope>
    <source>
        <strain evidence="8">DAOM:BR144</strain>
    </source>
</reference>
<evidence type="ECO:0000256" key="2">
    <source>
        <dbReference type="ARBA" id="ARBA00022741"/>
    </source>
</evidence>
<dbReference type="SUPFAM" id="SSF53613">
    <property type="entry name" value="Ribokinase-like"/>
    <property type="match status" value="1"/>
</dbReference>
<evidence type="ECO:0000313" key="8">
    <source>
        <dbReference type="Proteomes" id="UP000019132"/>
    </source>
</evidence>
<dbReference type="InterPro" id="IPR013749">
    <property type="entry name" value="PM/HMP-P_kinase-1"/>
</dbReference>
<dbReference type="SUPFAM" id="SSF48613">
    <property type="entry name" value="Heme oxygenase-like"/>
    <property type="match status" value="1"/>
</dbReference>
<evidence type="ECO:0000313" key="7">
    <source>
        <dbReference type="EnsemblProtists" id="PYU1_T007670"/>
    </source>
</evidence>
<dbReference type="VEuPathDB" id="FungiDB:PYU1_G007654"/>
<protein>
    <recommendedName>
        <fullName evidence="9">Pyridoxamine kinase/Phosphomethylpyrimidine kinase domain-containing protein</fullName>
    </recommendedName>
</protein>
<dbReference type="GO" id="GO:0009228">
    <property type="term" value="P:thiamine biosynthetic process"/>
    <property type="evidence" value="ECO:0007669"/>
    <property type="project" value="InterPro"/>
</dbReference>
<evidence type="ECO:0000256" key="4">
    <source>
        <dbReference type="ARBA" id="ARBA00022840"/>
    </source>
</evidence>
<sequence length="645" mass="69227">MDSTLAQKLWAQAQPRAFQSLYHPFVASLAAGTLARADFEAFLLQDAYYLLGFAKAFAHAVIKAKRTEHALAVIRLMQGIEHELSTHTAFLHAYGIDTFKIVDASAAPATKKYVEFLLTTAETRGSVAEILTAMTPCMRLYAFLGQGIRKALGGMPDAQHPYHRWIGSYGTDEFNDSAEITENLLNEVAETEGISFETLAPLYNTAMELELCFFEAFFPLARAHASASACFPAVTYPMKVLLKVEEDSDPGVVSKGLDVVVALGKGEYEIHVAMDESTNQVALSVCALDDYEVVDLERKHPLLRAIVGSNPSSVVYDATQHHVVASSKIEFLAFFRLLSSRGEFTRYAHPLASLPASDEETDGSLLVNTTPPRVLIVAGSDSGGGAGVQADLKACTNLGVYSSSAITAITVQNTHGVYGIHAIPVNDIRDQITCVLDDIGADVIKTGMLFNEEIIDMVATVLQDRAIPLIVDPVMVATSGDRLLKEAAHESLVTKLFPLATLITPNIPEASVLLHGRPIATLEDMKAAARALAAFGSDFVLVKGGHLPPQPIADADDNGDGYVHDVLFDASTQAFHVIANQKLTTKNTHGTGCTLASAIAAEFAKTRDMVASVKAAIVYLHAVLAQSAYMRLGNGDSGPMLHVAQ</sequence>
<dbReference type="GO" id="GO:0005829">
    <property type="term" value="C:cytosol"/>
    <property type="evidence" value="ECO:0007669"/>
    <property type="project" value="TreeGrafter"/>
</dbReference>
<dbReference type="FunFam" id="3.40.1190.20:FF:000003">
    <property type="entry name" value="Phosphomethylpyrimidine kinase ThiD"/>
    <property type="match status" value="1"/>
</dbReference>
<dbReference type="CDD" id="cd19368">
    <property type="entry name" value="TenA_C_AtTH2-like"/>
    <property type="match status" value="1"/>
</dbReference>
<keyword evidence="1" id="KW-0808">Transferase</keyword>
<dbReference type="PANTHER" id="PTHR20858:SF17">
    <property type="entry name" value="HYDROXYMETHYLPYRIMIDINE_PHOSPHOMETHYLPYRIMIDINE KINASE THI20-RELATED"/>
    <property type="match status" value="1"/>
</dbReference>
<dbReference type="InterPro" id="IPR004399">
    <property type="entry name" value="HMP/HMP-P_kinase_dom"/>
</dbReference>
<reference evidence="8" key="1">
    <citation type="journal article" date="2010" name="Genome Biol.">
        <title>Genome sequence of the necrotrophic plant pathogen Pythium ultimum reveals original pathogenicity mechanisms and effector repertoire.</title>
        <authorList>
            <person name="Levesque C.A."/>
            <person name="Brouwer H."/>
            <person name="Cano L."/>
            <person name="Hamilton J.P."/>
            <person name="Holt C."/>
            <person name="Huitema E."/>
            <person name="Raffaele S."/>
            <person name="Robideau G.P."/>
            <person name="Thines M."/>
            <person name="Win J."/>
            <person name="Zerillo M.M."/>
            <person name="Beakes G.W."/>
            <person name="Boore J.L."/>
            <person name="Busam D."/>
            <person name="Dumas B."/>
            <person name="Ferriera S."/>
            <person name="Fuerstenberg S.I."/>
            <person name="Gachon C.M."/>
            <person name="Gaulin E."/>
            <person name="Govers F."/>
            <person name="Grenville-Briggs L."/>
            <person name="Horner N."/>
            <person name="Hostetler J."/>
            <person name="Jiang R.H."/>
            <person name="Johnson J."/>
            <person name="Krajaejun T."/>
            <person name="Lin H."/>
            <person name="Meijer H.J."/>
            <person name="Moore B."/>
            <person name="Morris P."/>
            <person name="Phuntmart V."/>
            <person name="Puiu D."/>
            <person name="Shetty J."/>
            <person name="Stajich J.E."/>
            <person name="Tripathy S."/>
            <person name="Wawra S."/>
            <person name="van West P."/>
            <person name="Whitty B.R."/>
            <person name="Coutinho P.M."/>
            <person name="Henrissat B."/>
            <person name="Martin F."/>
            <person name="Thomas P.D."/>
            <person name="Tyler B.M."/>
            <person name="De Vries R.P."/>
            <person name="Kamoun S."/>
            <person name="Yandell M."/>
            <person name="Tisserat N."/>
            <person name="Buell C.R."/>
        </authorList>
    </citation>
    <scope>NUCLEOTIDE SEQUENCE</scope>
    <source>
        <strain evidence="8">DAOM:BR144</strain>
    </source>
</reference>
<dbReference type="InterPro" id="IPR004305">
    <property type="entry name" value="Thiaminase-2/PQQC"/>
</dbReference>
<dbReference type="eggNOG" id="KOG2598">
    <property type="taxonomic scope" value="Eukaryota"/>
</dbReference>
<dbReference type="STRING" id="431595.K3WRS6"/>
<dbReference type="GO" id="GO:0008902">
    <property type="term" value="F:hydroxymethylpyrimidine kinase activity"/>
    <property type="evidence" value="ECO:0007669"/>
    <property type="project" value="TreeGrafter"/>
</dbReference>
<dbReference type="AlphaFoldDB" id="K3WRS6"/>
<keyword evidence="3" id="KW-0418">Kinase</keyword>
<dbReference type="Pfam" id="PF08543">
    <property type="entry name" value="Phos_pyr_kin"/>
    <property type="match status" value="1"/>
</dbReference>
<dbReference type="NCBIfam" id="TIGR00097">
    <property type="entry name" value="HMP-P_kinase"/>
    <property type="match status" value="1"/>
</dbReference>
<keyword evidence="4" id="KW-0067">ATP-binding</keyword>
<dbReference type="InterPro" id="IPR029056">
    <property type="entry name" value="Ribokinase-like"/>
</dbReference>
<dbReference type="Proteomes" id="UP000019132">
    <property type="component" value="Unassembled WGS sequence"/>
</dbReference>
<evidence type="ECO:0000259" key="6">
    <source>
        <dbReference type="Pfam" id="PF08543"/>
    </source>
</evidence>
<dbReference type="Gene3D" id="1.20.910.10">
    <property type="entry name" value="Heme oxygenase-like"/>
    <property type="match status" value="1"/>
</dbReference>
<feature type="domain" description="Pyridoxamine kinase/Phosphomethylpyrimidine kinase" evidence="6">
    <location>
        <begin position="381"/>
        <end position="633"/>
    </location>
</feature>
<name>K3WRS6_GLOUD</name>
<reference evidence="7" key="3">
    <citation type="submission" date="2015-02" db="UniProtKB">
        <authorList>
            <consortium name="EnsemblProtists"/>
        </authorList>
    </citation>
    <scope>IDENTIFICATION</scope>
    <source>
        <strain evidence="7">DAOM BR144</strain>
    </source>
</reference>
<evidence type="ECO:0008006" key="9">
    <source>
        <dbReference type="Google" id="ProtNLM"/>
    </source>
</evidence>
<dbReference type="InParanoid" id="K3WRS6"/>
<dbReference type="PANTHER" id="PTHR20858">
    <property type="entry name" value="PHOSPHOMETHYLPYRIMIDINE KINASE"/>
    <property type="match status" value="1"/>
</dbReference>
<proteinExistence type="predicted"/>
<keyword evidence="8" id="KW-1185">Reference proteome</keyword>
<dbReference type="GO" id="GO:0008972">
    <property type="term" value="F:phosphomethylpyrimidine kinase activity"/>
    <property type="evidence" value="ECO:0007669"/>
    <property type="project" value="InterPro"/>
</dbReference>
<evidence type="ECO:0000256" key="3">
    <source>
        <dbReference type="ARBA" id="ARBA00022777"/>
    </source>
</evidence>
<dbReference type="GO" id="GO:0005524">
    <property type="term" value="F:ATP binding"/>
    <property type="evidence" value="ECO:0007669"/>
    <property type="project" value="UniProtKB-KW"/>
</dbReference>
<dbReference type="EMBL" id="GL376585">
    <property type="status" value="NOT_ANNOTATED_CDS"/>
    <property type="molecule type" value="Genomic_DNA"/>
</dbReference>
<dbReference type="InterPro" id="IPR016084">
    <property type="entry name" value="Haem_Oase-like_multi-hlx"/>
</dbReference>
<evidence type="ECO:0000256" key="1">
    <source>
        <dbReference type="ARBA" id="ARBA00022679"/>
    </source>
</evidence>
<accession>K3WRS6</accession>
<organism evidence="7 8">
    <name type="scientific">Globisporangium ultimum (strain ATCC 200006 / CBS 805.95 / DAOM BR144)</name>
    <name type="common">Pythium ultimum</name>
    <dbReference type="NCBI Taxonomy" id="431595"/>
    <lineage>
        <taxon>Eukaryota</taxon>
        <taxon>Sar</taxon>
        <taxon>Stramenopiles</taxon>
        <taxon>Oomycota</taxon>
        <taxon>Peronosporomycetes</taxon>
        <taxon>Pythiales</taxon>
        <taxon>Pythiaceae</taxon>
        <taxon>Globisporangium</taxon>
    </lineage>
</organism>
<feature type="domain" description="Thiaminase-2/PQQC" evidence="5">
    <location>
        <begin position="10"/>
        <end position="214"/>
    </location>
</feature>
<dbReference type="Gene3D" id="3.40.1190.20">
    <property type="match status" value="1"/>
</dbReference>
<dbReference type="Pfam" id="PF03070">
    <property type="entry name" value="TENA_THI-4"/>
    <property type="match status" value="1"/>
</dbReference>
<dbReference type="CDD" id="cd01169">
    <property type="entry name" value="HMPP_kinase"/>
    <property type="match status" value="1"/>
</dbReference>
<evidence type="ECO:0000259" key="5">
    <source>
        <dbReference type="Pfam" id="PF03070"/>
    </source>
</evidence>
<keyword evidence="2" id="KW-0547">Nucleotide-binding</keyword>
<dbReference type="HOGENOM" id="CLU_466625_0_0_1"/>
<dbReference type="OMA" id="WIETYAT"/>